<keyword evidence="4 8" id="KW-0812">Transmembrane</keyword>
<keyword evidence="11" id="KW-1185">Reference proteome</keyword>
<comment type="similarity">
    <text evidence="8">Belongs to the TonB-dependent receptor family.</text>
</comment>
<comment type="subcellular location">
    <subcellularLocation>
        <location evidence="1 8">Cell outer membrane</location>
        <topology evidence="1 8">Multi-pass membrane protein</topology>
    </subcellularLocation>
</comment>
<gene>
    <name evidence="10" type="ORF">WJU22_16720</name>
</gene>
<dbReference type="InterPro" id="IPR037066">
    <property type="entry name" value="Plug_dom_sf"/>
</dbReference>
<protein>
    <submittedName>
        <fullName evidence="10">TonB-dependent receptor</fullName>
    </submittedName>
</protein>
<dbReference type="SUPFAM" id="SSF49464">
    <property type="entry name" value="Carboxypeptidase regulatory domain-like"/>
    <property type="match status" value="1"/>
</dbReference>
<dbReference type="SUPFAM" id="SSF56935">
    <property type="entry name" value="Porins"/>
    <property type="match status" value="1"/>
</dbReference>
<accession>A0ABZ2Z1X1</accession>
<dbReference type="InterPro" id="IPR023997">
    <property type="entry name" value="TonB-dep_OMP_SusC/RagA_CS"/>
</dbReference>
<evidence type="ECO:0000256" key="5">
    <source>
        <dbReference type="ARBA" id="ARBA00022729"/>
    </source>
</evidence>
<organism evidence="10 11">
    <name type="scientific">Chitinophaga caseinilytica</name>
    <dbReference type="NCBI Taxonomy" id="2267521"/>
    <lineage>
        <taxon>Bacteria</taxon>
        <taxon>Pseudomonadati</taxon>
        <taxon>Bacteroidota</taxon>
        <taxon>Chitinophagia</taxon>
        <taxon>Chitinophagales</taxon>
        <taxon>Chitinophagaceae</taxon>
        <taxon>Chitinophaga</taxon>
    </lineage>
</organism>
<dbReference type="InterPro" id="IPR012910">
    <property type="entry name" value="Plug_dom"/>
</dbReference>
<reference evidence="10 11" key="1">
    <citation type="submission" date="2024-03" db="EMBL/GenBank/DDBJ databases">
        <title>Chitinophaga caseinilytica sp. nov., a casein hydrolysing bacterium isolated from forest soil.</title>
        <authorList>
            <person name="Lee D.S."/>
            <person name="Han D.M."/>
            <person name="Baek J.H."/>
            <person name="Choi D.G."/>
            <person name="Jeon J.H."/>
            <person name="Jeon C.O."/>
        </authorList>
    </citation>
    <scope>NUCLEOTIDE SEQUENCE [LARGE SCALE GENOMIC DNA]</scope>
    <source>
        <strain evidence="10 11">KACC 19118</strain>
    </source>
</reference>
<evidence type="ECO:0000256" key="4">
    <source>
        <dbReference type="ARBA" id="ARBA00022692"/>
    </source>
</evidence>
<dbReference type="InterPro" id="IPR039426">
    <property type="entry name" value="TonB-dep_rcpt-like"/>
</dbReference>
<dbReference type="Proteomes" id="UP001449657">
    <property type="component" value="Chromosome"/>
</dbReference>
<dbReference type="PANTHER" id="PTHR30069">
    <property type="entry name" value="TONB-DEPENDENT OUTER MEMBRANE RECEPTOR"/>
    <property type="match status" value="1"/>
</dbReference>
<dbReference type="RefSeq" id="WP_341839319.1">
    <property type="nucleotide sequence ID" value="NZ_CP149792.1"/>
</dbReference>
<keyword evidence="7 8" id="KW-0998">Cell outer membrane</keyword>
<dbReference type="InterPro" id="IPR036942">
    <property type="entry name" value="Beta-barrel_TonB_sf"/>
</dbReference>
<dbReference type="NCBIfam" id="TIGR04056">
    <property type="entry name" value="OMP_RagA_SusC"/>
    <property type="match status" value="1"/>
</dbReference>
<feature type="domain" description="TonB-dependent receptor plug" evidence="9">
    <location>
        <begin position="120"/>
        <end position="222"/>
    </location>
</feature>
<dbReference type="PROSITE" id="PS52016">
    <property type="entry name" value="TONB_DEPENDENT_REC_3"/>
    <property type="match status" value="1"/>
</dbReference>
<evidence type="ECO:0000256" key="2">
    <source>
        <dbReference type="ARBA" id="ARBA00022448"/>
    </source>
</evidence>
<keyword evidence="2 8" id="KW-0813">Transport</keyword>
<keyword evidence="6 8" id="KW-0472">Membrane</keyword>
<dbReference type="Gene3D" id="2.170.130.10">
    <property type="entry name" value="TonB-dependent receptor, plug domain"/>
    <property type="match status" value="1"/>
</dbReference>
<name>A0ABZ2Z1X1_9BACT</name>
<dbReference type="Pfam" id="PF13715">
    <property type="entry name" value="CarbopepD_reg_2"/>
    <property type="match status" value="1"/>
</dbReference>
<evidence type="ECO:0000256" key="7">
    <source>
        <dbReference type="ARBA" id="ARBA00023237"/>
    </source>
</evidence>
<dbReference type="InterPro" id="IPR008969">
    <property type="entry name" value="CarboxyPept-like_regulatory"/>
</dbReference>
<dbReference type="Pfam" id="PF07715">
    <property type="entry name" value="Plug"/>
    <property type="match status" value="1"/>
</dbReference>
<dbReference type="InterPro" id="IPR023996">
    <property type="entry name" value="TonB-dep_OMP_SusC/RagA"/>
</dbReference>
<dbReference type="Gene3D" id="2.60.40.1120">
    <property type="entry name" value="Carboxypeptidase-like, regulatory domain"/>
    <property type="match status" value="1"/>
</dbReference>
<dbReference type="Gene3D" id="2.40.170.20">
    <property type="entry name" value="TonB-dependent receptor, beta-barrel domain"/>
    <property type="match status" value="1"/>
</dbReference>
<dbReference type="EMBL" id="CP150096">
    <property type="protein sequence ID" value="WZN44539.1"/>
    <property type="molecule type" value="Genomic_DNA"/>
</dbReference>
<evidence type="ECO:0000256" key="3">
    <source>
        <dbReference type="ARBA" id="ARBA00022452"/>
    </source>
</evidence>
<sequence length="1015" mass="111103">MKNTGRALLIFFAIIANVYVAYGQSRTLSGTVSDNSNQPLPGVTVLINGRTGGAVTDATGKYTLQTDAAGTATIEFRLIGYATVSKPLGTAPTLNITMEPDVKGMNEVVVVGFGTRKRATLAGSVGLMKADAIAGRPITNASQALSGQVPGVWVNQTSGQPGADGASIRVRGIGTMGNSDALVLIDGVVGSLRSVNPADIESISVLKDASVAIYGSRAANGVILVQTKSGAKGRINLDFMTSYGKQKATKLPETPTNAVDYMELYNQALKNQNQPAYYSDAVINEYRNGKDPYLYPNTDWRDLVIGPAGIQSNQVSISGGENKTQFNVSLGYTDQDGIVRNGNAKLHNLRANVTTKVNDKLEVGLRTGMRYEKSRESHNGAGNLFTELNRTLPFYTPYASNGEYGGTWVRSINTQFRNPLVMTDEGKNETTRGFFNGNAFLNYEIIPGLKFNVTGGANYVTTDNQTFTPKVDIYNPKTLTVATTMNAGGAKALNSWEKTLYTTLFSSLTYNKTFAQDHDLTLMGIYSQEQSDTRSLGGSIMGFVNNRLTEINAGLETPLINGTTYGWALRSYIGRLNYSYKEKYLLEAIGRYDGTSRVSEGGRWGFFPSVLVGWRITKEAFMQDQKIFDELKLRASWGKSGNDQIGEYAYIETYKFSRFYPFGSQIFSGIAQRGIVDNSIKWEIGKKLNLGLDAGFLKNKLNVTFDWFRDNREGILYQLATLPDFLGVPEKPTMNLSSVKNTGWEFSAGYNDRIGEVDFSAGFNLTHVKNEITYIPAAQLGQNSNIAGHPVQSFYMWKALGIFQTQDEVDKSAKPTTGTVAPGDLKFEDISGPNGVPDGVIDLNDRQVVGKPLPTWTYGAYFTAGWKGFDARVNLQGIADVDSYVGGELFFPFLNGAGILSRWEKGNTWTPENPGAKLPRLLQYNASSTQNYSGNSFWLQDASYMRIKDIQIGYTLPQAWLKKAGIQGLRVYVDAQNAFTFSRFEGIDPERPLTNASSAQYPNVRIISGGINVKF</sequence>
<evidence type="ECO:0000256" key="1">
    <source>
        <dbReference type="ARBA" id="ARBA00004571"/>
    </source>
</evidence>
<evidence type="ECO:0000256" key="8">
    <source>
        <dbReference type="PROSITE-ProRule" id="PRU01360"/>
    </source>
</evidence>
<keyword evidence="10" id="KW-0675">Receptor</keyword>
<evidence type="ECO:0000259" key="9">
    <source>
        <dbReference type="Pfam" id="PF07715"/>
    </source>
</evidence>
<dbReference type="PANTHER" id="PTHR30069:SF29">
    <property type="entry name" value="HEMOGLOBIN AND HEMOGLOBIN-HAPTOGLOBIN-BINDING PROTEIN 1-RELATED"/>
    <property type="match status" value="1"/>
</dbReference>
<evidence type="ECO:0000256" key="6">
    <source>
        <dbReference type="ARBA" id="ARBA00023136"/>
    </source>
</evidence>
<dbReference type="NCBIfam" id="TIGR04057">
    <property type="entry name" value="SusC_RagA_signa"/>
    <property type="match status" value="1"/>
</dbReference>
<evidence type="ECO:0000313" key="11">
    <source>
        <dbReference type="Proteomes" id="UP001449657"/>
    </source>
</evidence>
<evidence type="ECO:0000313" key="10">
    <source>
        <dbReference type="EMBL" id="WZN44539.1"/>
    </source>
</evidence>
<proteinExistence type="inferred from homology"/>
<keyword evidence="3 8" id="KW-1134">Transmembrane beta strand</keyword>
<keyword evidence="5" id="KW-0732">Signal</keyword>